<reference evidence="6" key="2">
    <citation type="submission" date="2025-08" db="UniProtKB">
        <authorList>
            <consortium name="RefSeq"/>
        </authorList>
    </citation>
    <scope>IDENTIFICATION</scope>
    <source>
        <tissue evidence="6">Leaves</tissue>
    </source>
</reference>
<dbReference type="RefSeq" id="XP_027063925.2">
    <property type="nucleotide sequence ID" value="XM_027208124.2"/>
</dbReference>
<keyword evidence="3" id="KW-0862">Zinc</keyword>
<organism evidence="5 6">
    <name type="scientific">Coffea arabica</name>
    <name type="common">Arabian coffee</name>
    <dbReference type="NCBI Taxonomy" id="13443"/>
    <lineage>
        <taxon>Eukaryota</taxon>
        <taxon>Viridiplantae</taxon>
        <taxon>Streptophyta</taxon>
        <taxon>Embryophyta</taxon>
        <taxon>Tracheophyta</taxon>
        <taxon>Spermatophyta</taxon>
        <taxon>Magnoliopsida</taxon>
        <taxon>eudicotyledons</taxon>
        <taxon>Gunneridae</taxon>
        <taxon>Pentapetalae</taxon>
        <taxon>asterids</taxon>
        <taxon>lamiids</taxon>
        <taxon>Gentianales</taxon>
        <taxon>Rubiaceae</taxon>
        <taxon>Ixoroideae</taxon>
        <taxon>Gardenieae complex</taxon>
        <taxon>Bertiereae - Coffeeae clade</taxon>
        <taxon>Coffeeae</taxon>
        <taxon>Coffea</taxon>
    </lineage>
</organism>
<dbReference type="Gene3D" id="3.30.60.20">
    <property type="match status" value="1"/>
</dbReference>
<evidence type="ECO:0000259" key="4">
    <source>
        <dbReference type="PROSITE" id="PS50081"/>
    </source>
</evidence>
<dbReference type="InterPro" id="IPR002219">
    <property type="entry name" value="PKC_DAG/PE"/>
</dbReference>
<dbReference type="PANTHER" id="PTHR46288">
    <property type="entry name" value="PHORBOL-ESTER/DAG-TYPE DOMAIN-CONTAINING PROTEIN"/>
    <property type="match status" value="1"/>
</dbReference>
<dbReference type="OrthoDB" id="1884766at2759"/>
<evidence type="ECO:0000256" key="3">
    <source>
        <dbReference type="ARBA" id="ARBA00022833"/>
    </source>
</evidence>
<accession>A0A6P6SCR1</accession>
<dbReference type="Proteomes" id="UP001652660">
    <property type="component" value="Chromosome 5e"/>
</dbReference>
<evidence type="ECO:0000313" key="6">
    <source>
        <dbReference type="RefSeq" id="XP_027063925.2"/>
    </source>
</evidence>
<dbReference type="InterPro" id="IPR004146">
    <property type="entry name" value="DC1"/>
</dbReference>
<keyword evidence="5" id="KW-1185">Reference proteome</keyword>
<gene>
    <name evidence="6" type="primary">LOC113690287</name>
</gene>
<dbReference type="SUPFAM" id="SSF57889">
    <property type="entry name" value="Cysteine-rich domain"/>
    <property type="match status" value="2"/>
</dbReference>
<dbReference type="InterPro" id="IPR046349">
    <property type="entry name" value="C1-like_sf"/>
</dbReference>
<keyword evidence="2" id="KW-0677">Repeat</keyword>
<feature type="domain" description="Phorbol-ester/DAG-type" evidence="4">
    <location>
        <begin position="11"/>
        <end position="61"/>
    </location>
</feature>
<reference evidence="5" key="1">
    <citation type="journal article" date="2025" name="Foods">
        <title>Unveiling the Microbial Signatures of Arabica Coffee Cherries: Insights into Ripeness Specific Diversity, Functional Traits, and Implications for Quality and Safety.</title>
        <authorList>
            <consortium name="RefSeq"/>
            <person name="Tenea G.N."/>
            <person name="Cifuentes V."/>
            <person name="Reyes P."/>
            <person name="Cevallos-Vallejos M."/>
        </authorList>
    </citation>
    <scope>NUCLEOTIDE SEQUENCE [LARGE SCALE GENOMIC DNA]</scope>
</reference>
<dbReference type="Pfam" id="PF03107">
    <property type="entry name" value="C1_2"/>
    <property type="match status" value="3"/>
</dbReference>
<sequence>MENPVHHFRHPHPLSLRKFNQPGRKCHMCQRQLDLDATVYGCERCSFFLHRACAKFQQQIIHPFHPHHTLAYLDESPYDNETYCSVCSEKIKHAIYHCEETNCQFDLDLGCAALTPSKKYADRVAELQGNHQHALILRDKPNEFYDFYYFCSRCYELIVDDKLIFACLECKCLLDESCAAQGREIKHPFHPDHPLKLQPVNSVSPAKCSVCASTGFLFVFQCSLCDFVLDLDCSKLKPATNKIDSDEEIIKIQFVSHPHPFTSLDSV</sequence>
<dbReference type="PROSITE" id="PS50081">
    <property type="entry name" value="ZF_DAG_PE_2"/>
    <property type="match status" value="1"/>
</dbReference>
<evidence type="ECO:0000256" key="2">
    <source>
        <dbReference type="ARBA" id="ARBA00022737"/>
    </source>
</evidence>
<evidence type="ECO:0000256" key="1">
    <source>
        <dbReference type="ARBA" id="ARBA00022723"/>
    </source>
</evidence>
<name>A0A6P6SCR1_COFAR</name>
<protein>
    <recommendedName>
        <fullName evidence="4">Phorbol-ester/DAG-type domain-containing protein</fullName>
    </recommendedName>
</protein>
<dbReference type="PANTHER" id="PTHR46288:SF27">
    <property type="entry name" value="CYSTEINE_HISTIDINE-RICH C1 DOMAIN FAMILY PROTEIN"/>
    <property type="match status" value="1"/>
</dbReference>
<proteinExistence type="predicted"/>
<keyword evidence="1" id="KW-0479">Metal-binding</keyword>
<dbReference type="GeneID" id="113690287"/>
<evidence type="ECO:0000313" key="5">
    <source>
        <dbReference type="Proteomes" id="UP001652660"/>
    </source>
</evidence>